<comment type="subcellular location">
    <subcellularLocation>
        <location evidence="1">Cell membrane</location>
    </subcellularLocation>
</comment>
<feature type="transmembrane region" description="Helical" evidence="7">
    <location>
        <begin position="232"/>
        <end position="254"/>
    </location>
</feature>
<evidence type="ECO:0000256" key="1">
    <source>
        <dbReference type="ARBA" id="ARBA00004236"/>
    </source>
</evidence>
<feature type="transmembrane region" description="Helical" evidence="7">
    <location>
        <begin position="297"/>
        <end position="316"/>
    </location>
</feature>
<keyword evidence="7" id="KW-1133">Transmembrane helix</keyword>
<evidence type="ECO:0000256" key="5">
    <source>
        <dbReference type="ARBA" id="ARBA00022679"/>
    </source>
</evidence>
<evidence type="ECO:0000313" key="12">
    <source>
        <dbReference type="Proteomes" id="UP000282140"/>
    </source>
</evidence>
<dbReference type="Proteomes" id="UP000282140">
    <property type="component" value="Unassembled WGS sequence"/>
</dbReference>
<evidence type="ECO:0000259" key="8">
    <source>
        <dbReference type="Pfam" id="PF00535"/>
    </source>
</evidence>
<evidence type="ECO:0000313" key="10">
    <source>
        <dbReference type="EMBL" id="RLU05055.1"/>
    </source>
</evidence>
<keyword evidence="3" id="KW-0997">Cell inner membrane</keyword>
<evidence type="ECO:0000313" key="11">
    <source>
        <dbReference type="EMBL" id="RLU05430.1"/>
    </source>
</evidence>
<keyword evidence="4" id="KW-0328">Glycosyltransferase</keyword>
<dbReference type="GO" id="GO:0016757">
    <property type="term" value="F:glycosyltransferase activity"/>
    <property type="evidence" value="ECO:0007669"/>
    <property type="project" value="UniProtKB-KW"/>
</dbReference>
<dbReference type="Gene3D" id="3.90.550.10">
    <property type="entry name" value="Spore Coat Polysaccharide Biosynthesis Protein SpsA, Chain A"/>
    <property type="match status" value="1"/>
</dbReference>
<keyword evidence="7" id="KW-0812">Transmembrane</keyword>
<comment type="caution">
    <text evidence="10">The sequence shown here is derived from an EMBL/GenBank/DDBJ whole genome shotgun (WGS) entry which is preliminary data.</text>
</comment>
<dbReference type="SUPFAM" id="SSF53448">
    <property type="entry name" value="Nucleotide-diphospho-sugar transferases"/>
    <property type="match status" value="1"/>
</dbReference>
<feature type="domain" description="Glycosyltransferase 2-like" evidence="8">
    <location>
        <begin position="5"/>
        <end position="115"/>
    </location>
</feature>
<keyword evidence="6 7" id="KW-0472">Membrane</keyword>
<accession>A0A3L8CA07</accession>
<protein>
    <submittedName>
        <fullName evidence="10">Glycosyl transferase family 2</fullName>
    </submittedName>
</protein>
<reference evidence="12 13" key="1">
    <citation type="journal article" date="2018" name="Front. Microbiol.">
        <title>Discovery of Phloeophagus Beetles as a Source of Pseudomonas Strains That Produce Potentially New Bioactive Substances and Description of Pseudomonas bohemica sp. nov.</title>
        <authorList>
            <person name="Saati-Santamaria Z."/>
            <person name="Lopez-Mondejar R."/>
            <person name="Jimenez-Gomez A."/>
            <person name="Diez-Mendez A."/>
            <person name="Vetrovsky T."/>
            <person name="Igual J.M."/>
            <person name="Velazquez E."/>
            <person name="Kolarik M."/>
            <person name="Rivas R."/>
            <person name="Garcia-Fraile P."/>
        </authorList>
    </citation>
    <scope>NUCLEOTIDE SEQUENCE [LARGE SCALE GENOMIC DNA]</scope>
    <source>
        <strain evidence="11 13">A2-NA12</strain>
        <strain evidence="10 12">A2-NA13</strain>
    </source>
</reference>
<gene>
    <name evidence="11" type="ORF">CS076_23885</name>
    <name evidence="10" type="ORF">CS078_24940</name>
</gene>
<keyword evidence="12" id="KW-1185">Reference proteome</keyword>
<dbReference type="RefSeq" id="WP_121733994.1">
    <property type="nucleotide sequence ID" value="NZ_PEGA01000029.1"/>
</dbReference>
<dbReference type="AlphaFoldDB" id="A0A3L8CA07"/>
<dbReference type="Proteomes" id="UP000282672">
    <property type="component" value="Unassembled WGS sequence"/>
</dbReference>
<evidence type="ECO:0000256" key="2">
    <source>
        <dbReference type="ARBA" id="ARBA00022475"/>
    </source>
</evidence>
<keyword evidence="2" id="KW-1003">Cell membrane</keyword>
<evidence type="ECO:0000256" key="4">
    <source>
        <dbReference type="ARBA" id="ARBA00022676"/>
    </source>
</evidence>
<evidence type="ECO:0000256" key="7">
    <source>
        <dbReference type="SAM" id="Phobius"/>
    </source>
</evidence>
<dbReference type="EMBL" id="PEGA01000029">
    <property type="protein sequence ID" value="RLU05430.1"/>
    <property type="molecule type" value="Genomic_DNA"/>
</dbReference>
<evidence type="ECO:0000256" key="3">
    <source>
        <dbReference type="ARBA" id="ARBA00022519"/>
    </source>
</evidence>
<dbReference type="Pfam" id="PF00535">
    <property type="entry name" value="Glycos_transf_2"/>
    <property type="match status" value="1"/>
</dbReference>
<organism evidence="10 12">
    <name type="scientific">Pseudomonas prosekii</name>
    <dbReference type="NCBI Taxonomy" id="1148509"/>
    <lineage>
        <taxon>Bacteria</taxon>
        <taxon>Pseudomonadati</taxon>
        <taxon>Pseudomonadota</taxon>
        <taxon>Gammaproteobacteria</taxon>
        <taxon>Pseudomonadales</taxon>
        <taxon>Pseudomonadaceae</taxon>
        <taxon>Pseudomonas</taxon>
    </lineage>
</organism>
<dbReference type="PANTHER" id="PTHR43646:SF2">
    <property type="entry name" value="GLYCOSYLTRANSFERASE 2-LIKE DOMAIN-CONTAINING PROTEIN"/>
    <property type="match status" value="1"/>
</dbReference>
<name>A0A3L8CA07_9PSED</name>
<evidence type="ECO:0000313" key="13">
    <source>
        <dbReference type="Proteomes" id="UP000282672"/>
    </source>
</evidence>
<dbReference type="InterPro" id="IPR001173">
    <property type="entry name" value="Glyco_trans_2-like"/>
</dbReference>
<dbReference type="EMBL" id="PEGB01000024">
    <property type="protein sequence ID" value="RLU05055.1"/>
    <property type="molecule type" value="Genomic_DNA"/>
</dbReference>
<evidence type="ECO:0000259" key="9">
    <source>
        <dbReference type="Pfam" id="PF13632"/>
    </source>
</evidence>
<evidence type="ECO:0000256" key="6">
    <source>
        <dbReference type="ARBA" id="ARBA00023136"/>
    </source>
</evidence>
<feature type="transmembrane region" description="Helical" evidence="7">
    <location>
        <begin position="260"/>
        <end position="277"/>
    </location>
</feature>
<dbReference type="PANTHER" id="PTHR43646">
    <property type="entry name" value="GLYCOSYLTRANSFERASE"/>
    <property type="match status" value="1"/>
</dbReference>
<feature type="domain" description="Glycosyltransferase 2-like" evidence="9">
    <location>
        <begin position="135"/>
        <end position="268"/>
    </location>
</feature>
<dbReference type="Pfam" id="PF13632">
    <property type="entry name" value="Glyco_trans_2_3"/>
    <property type="match status" value="1"/>
</dbReference>
<dbReference type="InterPro" id="IPR029044">
    <property type="entry name" value="Nucleotide-diphossugar_trans"/>
</dbReference>
<proteinExistence type="predicted"/>
<sequence length="322" mass="36188">MNRISIVIPMYNEARHIGRTLLAAQKAAVAAGVECELIVVDNGSDDHGPQIARQFGAQVLVQPGVLIGALRNHGTAVATGDWLAFIDADVEMPEDWLSLLFKLESAAQADVFGLDLHAPAQAPWYADAWQRRTLRPTTQKLYAAQWLPTSNLLMRRSWFDQVGGFDENLRTGEDKDFTMRVRAAGARLLSVNQSVALHWGYEVTWREWTGKEMWRQGSHLQLLRSHGYSLRLLRFPMLSLLVWLLDFLAISALLDGFPHHAAVMVTITVLPGLALSLRQSLKHRDVLLTLQLWGLHWVRLHLAGAAFVLSLCRWNARRPARG</sequence>
<dbReference type="GO" id="GO:0005886">
    <property type="term" value="C:plasma membrane"/>
    <property type="evidence" value="ECO:0007669"/>
    <property type="project" value="UniProtKB-SubCell"/>
</dbReference>
<keyword evidence="5 10" id="KW-0808">Transferase</keyword>